<evidence type="ECO:0000313" key="1">
    <source>
        <dbReference type="EMBL" id="KAK7231263.1"/>
    </source>
</evidence>
<dbReference type="AlphaFoldDB" id="A0AAN9HJ61"/>
<proteinExistence type="predicted"/>
<accession>A0AAN9HJ61</accession>
<evidence type="ECO:0000313" key="2">
    <source>
        <dbReference type="Proteomes" id="UP001372338"/>
    </source>
</evidence>
<reference evidence="1 2" key="1">
    <citation type="submission" date="2024-01" db="EMBL/GenBank/DDBJ databases">
        <title>The genomes of 5 underutilized Papilionoideae crops provide insights into root nodulation and disease resistanc.</title>
        <authorList>
            <person name="Yuan L."/>
        </authorList>
    </citation>
    <scope>NUCLEOTIDE SEQUENCE [LARGE SCALE GENOMIC DNA]</scope>
    <source>
        <strain evidence="1">ZHUSHIDOU_FW_LH</strain>
        <tissue evidence="1">Leaf</tissue>
    </source>
</reference>
<organism evidence="1 2">
    <name type="scientific">Crotalaria pallida</name>
    <name type="common">Smooth rattlebox</name>
    <name type="synonym">Crotalaria striata</name>
    <dbReference type="NCBI Taxonomy" id="3830"/>
    <lineage>
        <taxon>Eukaryota</taxon>
        <taxon>Viridiplantae</taxon>
        <taxon>Streptophyta</taxon>
        <taxon>Embryophyta</taxon>
        <taxon>Tracheophyta</taxon>
        <taxon>Spermatophyta</taxon>
        <taxon>Magnoliopsida</taxon>
        <taxon>eudicotyledons</taxon>
        <taxon>Gunneridae</taxon>
        <taxon>Pentapetalae</taxon>
        <taxon>rosids</taxon>
        <taxon>fabids</taxon>
        <taxon>Fabales</taxon>
        <taxon>Fabaceae</taxon>
        <taxon>Papilionoideae</taxon>
        <taxon>50 kb inversion clade</taxon>
        <taxon>genistoids sensu lato</taxon>
        <taxon>core genistoids</taxon>
        <taxon>Crotalarieae</taxon>
        <taxon>Crotalaria</taxon>
    </lineage>
</organism>
<comment type="caution">
    <text evidence="1">The sequence shown here is derived from an EMBL/GenBank/DDBJ whole genome shotgun (WGS) entry which is preliminary data.</text>
</comment>
<protein>
    <submittedName>
        <fullName evidence="1">Uncharacterized protein</fullName>
    </submittedName>
</protein>
<dbReference type="Proteomes" id="UP001372338">
    <property type="component" value="Unassembled WGS sequence"/>
</dbReference>
<name>A0AAN9HJ61_CROPI</name>
<gene>
    <name evidence="1" type="ORF">RIF29_48398</name>
</gene>
<dbReference type="EMBL" id="JAYWIO010000154">
    <property type="protein sequence ID" value="KAK7231263.1"/>
    <property type="molecule type" value="Genomic_DNA"/>
</dbReference>
<keyword evidence="2" id="KW-1185">Reference proteome</keyword>
<sequence>MGTMIYASSSLIVGFGTEMISRCGNLVEVDHFIEKILSKSRDCLGFLSRIDTLDPSIFPETGTSMNPKGNRRSYHIDSRTVKHYVEKKALTSSPWERKELDIRDMSEKASVTKENLICQHSLGYSPVRGLNNEMKGFGAAHSLTGNSAKEEKVEINLQVTSNSPPYAFLNLSRRRVTDEEIA</sequence>